<feature type="region of interest" description="Disordered" evidence="1">
    <location>
        <begin position="1"/>
        <end position="68"/>
    </location>
</feature>
<sequence>MVADNNGGDVISRENAINSVSVEETKEPINGDAAADGEDLSAEFTNNGADDGINGPSTPITSGRPARRKRGAFGLFRAVYLSFSRSDSMKKRDDDAASPKKKTGGADNSGVDGNKPPATITSWKSIVDGMRPLRLPGQELEYYPPPPPPLGHVDVYHDVLLAPPSPSPSPMRAGAERGMTSRYASAQDLHLLDCREQDVDEEAALAANGGSCPHAIDMQAEEFIAKFYEQFRLQNSESVNGRSTE</sequence>
<evidence type="ECO:0000313" key="3">
    <source>
        <dbReference type="Proteomes" id="UP000324897"/>
    </source>
</evidence>
<organism evidence="2 3">
    <name type="scientific">Eragrostis curvula</name>
    <name type="common">weeping love grass</name>
    <dbReference type="NCBI Taxonomy" id="38414"/>
    <lineage>
        <taxon>Eukaryota</taxon>
        <taxon>Viridiplantae</taxon>
        <taxon>Streptophyta</taxon>
        <taxon>Embryophyta</taxon>
        <taxon>Tracheophyta</taxon>
        <taxon>Spermatophyta</taxon>
        <taxon>Magnoliopsida</taxon>
        <taxon>Liliopsida</taxon>
        <taxon>Poales</taxon>
        <taxon>Poaceae</taxon>
        <taxon>PACMAD clade</taxon>
        <taxon>Chloridoideae</taxon>
        <taxon>Eragrostideae</taxon>
        <taxon>Eragrostidinae</taxon>
        <taxon>Eragrostis</taxon>
    </lineage>
</organism>
<comment type="caution">
    <text evidence="2">The sequence shown here is derived from an EMBL/GenBank/DDBJ whole genome shotgun (WGS) entry which is preliminary data.</text>
</comment>
<keyword evidence="3" id="KW-1185">Reference proteome</keyword>
<gene>
    <name evidence="2" type="ORF">EJB05_30612</name>
</gene>
<feature type="compositionally biased region" description="Basic and acidic residues" evidence="1">
    <location>
        <begin position="87"/>
        <end position="98"/>
    </location>
</feature>
<dbReference type="PANTHER" id="PTHR36378:SF1">
    <property type="entry name" value="COTTON FIBER PROTEIN"/>
    <property type="match status" value="1"/>
</dbReference>
<proteinExistence type="predicted"/>
<dbReference type="Proteomes" id="UP000324897">
    <property type="component" value="Unassembled WGS sequence"/>
</dbReference>
<feature type="non-terminal residue" evidence="2">
    <location>
        <position position="1"/>
    </location>
</feature>
<evidence type="ECO:0000313" key="2">
    <source>
        <dbReference type="EMBL" id="TVU21003.1"/>
    </source>
</evidence>
<dbReference type="InterPro" id="IPR008480">
    <property type="entry name" value="DUF761_pln"/>
</dbReference>
<protein>
    <submittedName>
        <fullName evidence="2">Uncharacterized protein</fullName>
    </submittedName>
</protein>
<dbReference type="EMBL" id="RWGY01000026">
    <property type="protein sequence ID" value="TVU21003.1"/>
    <property type="molecule type" value="Genomic_DNA"/>
</dbReference>
<dbReference type="Pfam" id="PF05553">
    <property type="entry name" value="DUF761"/>
    <property type="match status" value="1"/>
</dbReference>
<dbReference type="Gramene" id="TVU21003">
    <property type="protein sequence ID" value="TVU21003"/>
    <property type="gene ID" value="EJB05_30612"/>
</dbReference>
<accession>A0A5J9UBH3</accession>
<dbReference type="AlphaFoldDB" id="A0A5J9UBH3"/>
<dbReference type="PANTHER" id="PTHR36378">
    <property type="entry name" value="COTTON FIBER PROTEIN"/>
    <property type="match status" value="1"/>
</dbReference>
<feature type="region of interest" description="Disordered" evidence="1">
    <location>
        <begin position="86"/>
        <end position="124"/>
    </location>
</feature>
<name>A0A5J9UBH3_9POAL</name>
<evidence type="ECO:0000256" key="1">
    <source>
        <dbReference type="SAM" id="MobiDB-lite"/>
    </source>
</evidence>
<reference evidence="2 3" key="1">
    <citation type="journal article" date="2019" name="Sci. Rep.">
        <title>A high-quality genome of Eragrostis curvula grass provides insights into Poaceae evolution and supports new strategies to enhance forage quality.</title>
        <authorList>
            <person name="Carballo J."/>
            <person name="Santos B.A.C.M."/>
            <person name="Zappacosta D."/>
            <person name="Garbus I."/>
            <person name="Selva J.P."/>
            <person name="Gallo C.A."/>
            <person name="Diaz A."/>
            <person name="Albertini E."/>
            <person name="Caccamo M."/>
            <person name="Echenique V."/>
        </authorList>
    </citation>
    <scope>NUCLEOTIDE SEQUENCE [LARGE SCALE GENOMIC DNA]</scope>
    <source>
        <strain evidence="3">cv. Victoria</strain>
        <tissue evidence="2">Leaf</tissue>
    </source>
</reference>
<dbReference type="OrthoDB" id="1926607at2759"/>